<reference evidence="2 4" key="2">
    <citation type="journal article" date="2013" name="Nature">
        <title>Insights into bilaterian evolution from three spiralian genomes.</title>
        <authorList>
            <person name="Simakov O."/>
            <person name="Marletaz F."/>
            <person name="Cho S.J."/>
            <person name="Edsinger-Gonzales E."/>
            <person name="Havlak P."/>
            <person name="Hellsten U."/>
            <person name="Kuo D.H."/>
            <person name="Larsson T."/>
            <person name="Lv J."/>
            <person name="Arendt D."/>
            <person name="Savage R."/>
            <person name="Osoegawa K."/>
            <person name="de Jong P."/>
            <person name="Grimwood J."/>
            <person name="Chapman J.A."/>
            <person name="Shapiro H."/>
            <person name="Aerts A."/>
            <person name="Otillar R.P."/>
            <person name="Terry A.Y."/>
            <person name="Boore J.L."/>
            <person name="Grigoriev I.V."/>
            <person name="Lindberg D.R."/>
            <person name="Seaver E.C."/>
            <person name="Weisblat D.A."/>
            <person name="Putnam N.H."/>
            <person name="Rokhsar D.S."/>
        </authorList>
    </citation>
    <scope>NUCLEOTIDE SEQUENCE</scope>
</reference>
<dbReference type="PANTHER" id="PTHR15698:SF10">
    <property type="entry name" value="PHYTANOYL-COA HYDROXYLASE-INTERACTING PROTEIN-LIKE C-TERMINAL DOMAIN-CONTAINING PROTEIN"/>
    <property type="match status" value="1"/>
</dbReference>
<feature type="domain" description="Phytanoyl-CoA hydroxylase-interacting protein-like C-terminal" evidence="1">
    <location>
        <begin position="8"/>
        <end position="192"/>
    </location>
</feature>
<dbReference type="Proteomes" id="UP000015101">
    <property type="component" value="Unassembled WGS sequence"/>
</dbReference>
<gene>
    <name evidence="3" type="primary">20215420</name>
    <name evidence="2" type="ORF">HELRODRAFT_77414</name>
</gene>
<dbReference type="KEGG" id="hro:HELRODRAFT_77414"/>
<dbReference type="HOGENOM" id="CLU_054218_3_0_1"/>
<dbReference type="OMA" id="WHKPGRL"/>
<dbReference type="EnsemblMetazoa" id="HelroT77414">
    <property type="protein sequence ID" value="HelroP77414"/>
    <property type="gene ID" value="HelroG77414"/>
</dbReference>
<dbReference type="AlphaFoldDB" id="T1G2X2"/>
<reference evidence="3" key="3">
    <citation type="submission" date="2015-06" db="UniProtKB">
        <authorList>
            <consortium name="EnsemblMetazoa"/>
        </authorList>
    </citation>
    <scope>IDENTIFICATION</scope>
</reference>
<organism evidence="3 4">
    <name type="scientific">Helobdella robusta</name>
    <name type="common">Californian leech</name>
    <dbReference type="NCBI Taxonomy" id="6412"/>
    <lineage>
        <taxon>Eukaryota</taxon>
        <taxon>Metazoa</taxon>
        <taxon>Spiralia</taxon>
        <taxon>Lophotrochozoa</taxon>
        <taxon>Annelida</taxon>
        <taxon>Clitellata</taxon>
        <taxon>Hirudinea</taxon>
        <taxon>Rhynchobdellida</taxon>
        <taxon>Glossiphoniidae</taxon>
        <taxon>Helobdella</taxon>
    </lineage>
</organism>
<dbReference type="EMBL" id="KB096325">
    <property type="protein sequence ID" value="ESO05596.1"/>
    <property type="molecule type" value="Genomic_DNA"/>
</dbReference>
<accession>T1G2X2</accession>
<dbReference type="eggNOG" id="ENOG502QQIT">
    <property type="taxonomic scope" value="Eukaryota"/>
</dbReference>
<dbReference type="OrthoDB" id="6121053at2759"/>
<dbReference type="PANTHER" id="PTHR15698">
    <property type="entry name" value="PROTEIN CBG15099"/>
    <property type="match status" value="1"/>
</dbReference>
<proteinExistence type="predicted"/>
<dbReference type="RefSeq" id="XP_009016229.1">
    <property type="nucleotide sequence ID" value="XM_009017981.1"/>
</dbReference>
<evidence type="ECO:0000259" key="1">
    <source>
        <dbReference type="Pfam" id="PF19281"/>
    </source>
</evidence>
<name>T1G2X2_HELRO</name>
<sequence length="195" mass="23199">IDFFITGYSQDDLQMLLELAVNFIGKIRHASCLYLYRNKRREHFERVEQFHGNVLKPTLKDHSGDQRSPINGKIYGSFFTANVQLGSASGEPFRKSPFGDTRLLLPVQYFIDKNSWRTNLYFADFYCLHHEHHYVTLVVTQKYSEVDMFCWRHLVNLNVRSNPFLFYNSRRGFQVVDMKYLTVEVYYTHEVNYLV</sequence>
<reference evidence="4" key="1">
    <citation type="submission" date="2012-12" db="EMBL/GenBank/DDBJ databases">
        <authorList>
            <person name="Hellsten U."/>
            <person name="Grimwood J."/>
            <person name="Chapman J.A."/>
            <person name="Shapiro H."/>
            <person name="Aerts A."/>
            <person name="Otillar R.P."/>
            <person name="Terry A.Y."/>
            <person name="Boore J.L."/>
            <person name="Simakov O."/>
            <person name="Marletaz F."/>
            <person name="Cho S.-J."/>
            <person name="Edsinger-Gonzales E."/>
            <person name="Havlak P."/>
            <person name="Kuo D.-H."/>
            <person name="Larsson T."/>
            <person name="Lv J."/>
            <person name="Arendt D."/>
            <person name="Savage R."/>
            <person name="Osoegawa K."/>
            <person name="de Jong P."/>
            <person name="Lindberg D.R."/>
            <person name="Seaver E.C."/>
            <person name="Weisblat D.A."/>
            <person name="Putnam N.H."/>
            <person name="Grigoriev I.V."/>
            <person name="Rokhsar D.S."/>
        </authorList>
    </citation>
    <scope>NUCLEOTIDE SEQUENCE</scope>
</reference>
<dbReference type="EMBL" id="AMQM01003827">
    <property type="status" value="NOT_ANNOTATED_CDS"/>
    <property type="molecule type" value="Genomic_DNA"/>
</dbReference>
<evidence type="ECO:0000313" key="2">
    <source>
        <dbReference type="EMBL" id="ESO05596.1"/>
    </source>
</evidence>
<evidence type="ECO:0000313" key="4">
    <source>
        <dbReference type="Proteomes" id="UP000015101"/>
    </source>
</evidence>
<evidence type="ECO:0000313" key="3">
    <source>
        <dbReference type="EnsemblMetazoa" id="HelroP77414"/>
    </source>
</evidence>
<dbReference type="InterPro" id="IPR045545">
    <property type="entry name" value="PHYIP/PHIPL_C"/>
</dbReference>
<dbReference type="InParanoid" id="T1G2X2"/>
<protein>
    <recommendedName>
        <fullName evidence="1">Phytanoyl-CoA hydroxylase-interacting protein-like C-terminal domain-containing protein</fullName>
    </recommendedName>
</protein>
<dbReference type="Pfam" id="PF19281">
    <property type="entry name" value="PHYHIP_C"/>
    <property type="match status" value="1"/>
</dbReference>
<dbReference type="InterPro" id="IPR042868">
    <property type="entry name" value="PHYHIP/PHYHIPL"/>
</dbReference>
<keyword evidence="4" id="KW-1185">Reference proteome</keyword>
<dbReference type="GeneID" id="20215420"/>
<dbReference type="CTD" id="20215420"/>